<evidence type="ECO:0000256" key="1">
    <source>
        <dbReference type="SAM" id="MobiDB-lite"/>
    </source>
</evidence>
<keyword evidence="3" id="KW-1185">Reference proteome</keyword>
<dbReference type="Proteomes" id="UP001454036">
    <property type="component" value="Unassembled WGS sequence"/>
</dbReference>
<feature type="compositionally biased region" description="Basic and acidic residues" evidence="1">
    <location>
        <begin position="1"/>
        <end position="12"/>
    </location>
</feature>
<dbReference type="AlphaFoldDB" id="A0AAV3RJU2"/>
<evidence type="ECO:0000313" key="3">
    <source>
        <dbReference type="Proteomes" id="UP001454036"/>
    </source>
</evidence>
<name>A0AAV3RJU2_LITER</name>
<feature type="region of interest" description="Disordered" evidence="1">
    <location>
        <begin position="1"/>
        <end position="21"/>
    </location>
</feature>
<organism evidence="2 3">
    <name type="scientific">Lithospermum erythrorhizon</name>
    <name type="common">Purple gromwell</name>
    <name type="synonym">Lithospermum officinale var. erythrorhizon</name>
    <dbReference type="NCBI Taxonomy" id="34254"/>
    <lineage>
        <taxon>Eukaryota</taxon>
        <taxon>Viridiplantae</taxon>
        <taxon>Streptophyta</taxon>
        <taxon>Embryophyta</taxon>
        <taxon>Tracheophyta</taxon>
        <taxon>Spermatophyta</taxon>
        <taxon>Magnoliopsida</taxon>
        <taxon>eudicotyledons</taxon>
        <taxon>Gunneridae</taxon>
        <taxon>Pentapetalae</taxon>
        <taxon>asterids</taxon>
        <taxon>lamiids</taxon>
        <taxon>Boraginales</taxon>
        <taxon>Boraginaceae</taxon>
        <taxon>Boraginoideae</taxon>
        <taxon>Lithospermeae</taxon>
        <taxon>Lithospermum</taxon>
    </lineage>
</organism>
<dbReference type="EMBL" id="BAABME010027802">
    <property type="protein sequence ID" value="GAA0176139.1"/>
    <property type="molecule type" value="Genomic_DNA"/>
</dbReference>
<evidence type="ECO:0000313" key="2">
    <source>
        <dbReference type="EMBL" id="GAA0176139.1"/>
    </source>
</evidence>
<comment type="caution">
    <text evidence="2">The sequence shown here is derived from an EMBL/GenBank/DDBJ whole genome shotgun (WGS) entry which is preliminary data.</text>
</comment>
<reference evidence="2 3" key="1">
    <citation type="submission" date="2024-01" db="EMBL/GenBank/DDBJ databases">
        <title>The complete chloroplast genome sequence of Lithospermum erythrorhizon: insights into the phylogenetic relationship among Boraginaceae species and the maternal lineages of purple gromwells.</title>
        <authorList>
            <person name="Okada T."/>
            <person name="Watanabe K."/>
        </authorList>
    </citation>
    <scope>NUCLEOTIDE SEQUENCE [LARGE SCALE GENOMIC DNA]</scope>
</reference>
<accession>A0AAV3RJU2</accession>
<proteinExistence type="predicted"/>
<protein>
    <submittedName>
        <fullName evidence="2">Uncharacterized protein</fullName>
    </submittedName>
</protein>
<gene>
    <name evidence="2" type="ORF">LIER_42029</name>
</gene>
<sequence length="116" mass="13261">MVEHTKWSRMENTDESEPVESFFEGSEFDAGEYVIMDNVDKVVQLVCATQPNKETPKADHINRDIGEQLMDISPSYFKLLSQTPPDLKQNFAGSFEKSKKCFYRKMKSCSTGGRSH</sequence>